<gene>
    <name evidence="2" type="ORF">AK812_SmicGene1326</name>
</gene>
<comment type="caution">
    <text evidence="2">The sequence shown here is derived from an EMBL/GenBank/DDBJ whole genome shotgun (WGS) entry which is preliminary data.</text>
</comment>
<feature type="region of interest" description="Disordered" evidence="1">
    <location>
        <begin position="139"/>
        <end position="188"/>
    </location>
</feature>
<keyword evidence="3" id="KW-1185">Reference proteome</keyword>
<evidence type="ECO:0000313" key="3">
    <source>
        <dbReference type="Proteomes" id="UP000186817"/>
    </source>
</evidence>
<accession>A0A1Q9F4J9</accession>
<evidence type="ECO:0000313" key="2">
    <source>
        <dbReference type="EMBL" id="OLQ14539.1"/>
    </source>
</evidence>
<dbReference type="Proteomes" id="UP000186817">
    <property type="component" value="Unassembled WGS sequence"/>
</dbReference>
<sequence>MVKRVADLTDLPLKWESIRALRIQAARGLGLFVSTVPGQAGCLGNLKDCSANHEALKAILFLMTKSRTIETPTVDALSEKGKMFLEESNYPDKTSLVAVAHRDAWSAKRCLTTLKRKWIRHEMPKDKFADAKEDIAVAALAPDEPEAAPEPEEPLAEVESMGSEVEPVATEESGASGPAPLAAEDRRR</sequence>
<reference evidence="2 3" key="1">
    <citation type="submission" date="2016-02" db="EMBL/GenBank/DDBJ databases">
        <title>Genome analysis of coral dinoflagellate symbionts highlights evolutionary adaptations to a symbiotic lifestyle.</title>
        <authorList>
            <person name="Aranda M."/>
            <person name="Li Y."/>
            <person name="Liew Y.J."/>
            <person name="Baumgarten S."/>
            <person name="Simakov O."/>
            <person name="Wilson M."/>
            <person name="Piel J."/>
            <person name="Ashoor H."/>
            <person name="Bougouffa S."/>
            <person name="Bajic V.B."/>
            <person name="Ryu T."/>
            <person name="Ravasi T."/>
            <person name="Bayer T."/>
            <person name="Micklem G."/>
            <person name="Kim H."/>
            <person name="Bhak J."/>
            <person name="Lajeunesse T.C."/>
            <person name="Voolstra C.R."/>
        </authorList>
    </citation>
    <scope>NUCLEOTIDE SEQUENCE [LARGE SCALE GENOMIC DNA]</scope>
    <source>
        <strain evidence="2 3">CCMP2467</strain>
    </source>
</reference>
<proteinExistence type="predicted"/>
<protein>
    <submittedName>
        <fullName evidence="2">Uncharacterized protein</fullName>
    </submittedName>
</protein>
<name>A0A1Q9F4J9_SYMMI</name>
<dbReference type="OrthoDB" id="423290at2759"/>
<organism evidence="2 3">
    <name type="scientific">Symbiodinium microadriaticum</name>
    <name type="common">Dinoflagellate</name>
    <name type="synonym">Zooxanthella microadriatica</name>
    <dbReference type="NCBI Taxonomy" id="2951"/>
    <lineage>
        <taxon>Eukaryota</taxon>
        <taxon>Sar</taxon>
        <taxon>Alveolata</taxon>
        <taxon>Dinophyceae</taxon>
        <taxon>Suessiales</taxon>
        <taxon>Symbiodiniaceae</taxon>
        <taxon>Symbiodinium</taxon>
    </lineage>
</organism>
<feature type="compositionally biased region" description="Acidic residues" evidence="1">
    <location>
        <begin position="143"/>
        <end position="156"/>
    </location>
</feature>
<dbReference type="AlphaFoldDB" id="A0A1Q9F4J9"/>
<dbReference type="EMBL" id="LSRX01000014">
    <property type="protein sequence ID" value="OLQ14539.1"/>
    <property type="molecule type" value="Genomic_DNA"/>
</dbReference>
<evidence type="ECO:0000256" key="1">
    <source>
        <dbReference type="SAM" id="MobiDB-lite"/>
    </source>
</evidence>